<keyword evidence="2" id="KW-0547">Nucleotide-binding</keyword>
<keyword evidence="6" id="KW-1185">Reference proteome</keyword>
<dbReference type="PROSITE" id="PS00211">
    <property type="entry name" value="ABC_TRANSPORTER_1"/>
    <property type="match status" value="1"/>
</dbReference>
<dbReference type="Pfam" id="PF00005">
    <property type="entry name" value="ABC_tran"/>
    <property type="match status" value="1"/>
</dbReference>
<keyword evidence="1" id="KW-0813">Transport</keyword>
<dbReference type="InterPro" id="IPR050763">
    <property type="entry name" value="ABC_transporter_ATP-binding"/>
</dbReference>
<name>A0A1I6QN61_9BACL</name>
<dbReference type="InterPro" id="IPR003439">
    <property type="entry name" value="ABC_transporter-like_ATP-bd"/>
</dbReference>
<gene>
    <name evidence="5" type="ORF">SAMN05444972_103263</name>
</gene>
<evidence type="ECO:0000256" key="1">
    <source>
        <dbReference type="ARBA" id="ARBA00022448"/>
    </source>
</evidence>
<dbReference type="SMART" id="SM00382">
    <property type="entry name" value="AAA"/>
    <property type="match status" value="1"/>
</dbReference>
<dbReference type="InterPro" id="IPR017871">
    <property type="entry name" value="ABC_transporter-like_CS"/>
</dbReference>
<dbReference type="InterPro" id="IPR027417">
    <property type="entry name" value="P-loop_NTPase"/>
</dbReference>
<evidence type="ECO:0000256" key="3">
    <source>
        <dbReference type="ARBA" id="ARBA00022840"/>
    </source>
</evidence>
<dbReference type="PROSITE" id="PS50893">
    <property type="entry name" value="ABC_TRANSPORTER_2"/>
    <property type="match status" value="1"/>
</dbReference>
<dbReference type="CDD" id="cd03230">
    <property type="entry name" value="ABC_DR_subfamily_A"/>
    <property type="match status" value="1"/>
</dbReference>
<dbReference type="PANTHER" id="PTHR42711">
    <property type="entry name" value="ABC TRANSPORTER ATP-BINDING PROTEIN"/>
    <property type="match status" value="1"/>
</dbReference>
<dbReference type="InterPro" id="IPR003593">
    <property type="entry name" value="AAA+_ATPase"/>
</dbReference>
<dbReference type="AlphaFoldDB" id="A0A1I6QN61"/>
<keyword evidence="3 5" id="KW-0067">ATP-binding</keyword>
<organism evidence="5 6">
    <name type="scientific">Marininema halotolerans</name>
    <dbReference type="NCBI Taxonomy" id="1155944"/>
    <lineage>
        <taxon>Bacteria</taxon>
        <taxon>Bacillati</taxon>
        <taxon>Bacillota</taxon>
        <taxon>Bacilli</taxon>
        <taxon>Bacillales</taxon>
        <taxon>Thermoactinomycetaceae</taxon>
        <taxon>Marininema</taxon>
    </lineage>
</organism>
<evidence type="ECO:0000313" key="5">
    <source>
        <dbReference type="EMBL" id="SFS53893.1"/>
    </source>
</evidence>
<evidence type="ECO:0000259" key="4">
    <source>
        <dbReference type="PROSITE" id="PS50893"/>
    </source>
</evidence>
<sequence>MMIHLRDLTYAYPGSQVNTLHGLNLTIPTGEIFGFLGPSGAGKSTTVNILIGILKHYQGAVQVLGRDLTKITPEFFNRLGVAFETPRFYQRFTARENLSFFGSLYSQEKEPIDQSLAAFDLIHAADERVSSFSKGMKTRLNVCRAFLHQPELVFLDEPSSGLDPVNRERLIELLRQKREQGATLFLTTHDMQLAGDLCDRVAFVVEGKIHLIDSPRHLQLQYGRKQVVVERVSAGPDLLKEAFNLEGIGQNPAFLRALTDPSIETIHTQEARLEDIFIQVTGRKP</sequence>
<dbReference type="EMBL" id="FPAA01000003">
    <property type="protein sequence ID" value="SFS53893.1"/>
    <property type="molecule type" value="Genomic_DNA"/>
</dbReference>
<proteinExistence type="predicted"/>
<reference evidence="6" key="1">
    <citation type="submission" date="2016-10" db="EMBL/GenBank/DDBJ databases">
        <authorList>
            <person name="Varghese N."/>
            <person name="Submissions S."/>
        </authorList>
    </citation>
    <scope>NUCLEOTIDE SEQUENCE [LARGE SCALE GENOMIC DNA]</scope>
    <source>
        <strain evidence="6">DSM 45789</strain>
    </source>
</reference>
<dbReference type="Proteomes" id="UP000198660">
    <property type="component" value="Unassembled WGS sequence"/>
</dbReference>
<dbReference type="GO" id="GO:0005524">
    <property type="term" value="F:ATP binding"/>
    <property type="evidence" value="ECO:0007669"/>
    <property type="project" value="UniProtKB-KW"/>
</dbReference>
<protein>
    <submittedName>
        <fullName evidence="5">Fluoroquinolone transport system ATP-binding protein</fullName>
    </submittedName>
</protein>
<dbReference type="Gene3D" id="3.40.50.300">
    <property type="entry name" value="P-loop containing nucleotide triphosphate hydrolases"/>
    <property type="match status" value="1"/>
</dbReference>
<dbReference type="GO" id="GO:0016887">
    <property type="term" value="F:ATP hydrolysis activity"/>
    <property type="evidence" value="ECO:0007669"/>
    <property type="project" value="InterPro"/>
</dbReference>
<accession>A0A1I6QN61</accession>
<evidence type="ECO:0000313" key="6">
    <source>
        <dbReference type="Proteomes" id="UP000198660"/>
    </source>
</evidence>
<dbReference type="SUPFAM" id="SSF52540">
    <property type="entry name" value="P-loop containing nucleoside triphosphate hydrolases"/>
    <property type="match status" value="1"/>
</dbReference>
<dbReference type="PANTHER" id="PTHR42711:SF18">
    <property type="entry name" value="ABC TRANSPORTER, ATP-BINDING PROTEIN"/>
    <property type="match status" value="1"/>
</dbReference>
<feature type="domain" description="ABC transporter" evidence="4">
    <location>
        <begin position="3"/>
        <end position="231"/>
    </location>
</feature>
<evidence type="ECO:0000256" key="2">
    <source>
        <dbReference type="ARBA" id="ARBA00022741"/>
    </source>
</evidence>